<dbReference type="AlphaFoldDB" id="A0A0N4Z8I9"/>
<dbReference type="WBParaSite" id="PTRK_0000358600.1">
    <property type="protein sequence ID" value="PTRK_0000358600.1"/>
    <property type="gene ID" value="PTRK_0000358600"/>
</dbReference>
<name>A0A0N4Z8I9_PARTI</name>
<feature type="region of interest" description="Disordered" evidence="1">
    <location>
        <begin position="244"/>
        <end position="319"/>
    </location>
</feature>
<feature type="region of interest" description="Disordered" evidence="1">
    <location>
        <begin position="52"/>
        <end position="210"/>
    </location>
</feature>
<evidence type="ECO:0000256" key="1">
    <source>
        <dbReference type="SAM" id="MobiDB-lite"/>
    </source>
</evidence>
<keyword evidence="2" id="KW-1185">Reference proteome</keyword>
<dbReference type="Proteomes" id="UP000038045">
    <property type="component" value="Unplaced"/>
</dbReference>
<proteinExistence type="predicted"/>
<accession>A0A0N4Z8I9</accession>
<feature type="compositionally biased region" description="Basic residues" evidence="1">
    <location>
        <begin position="249"/>
        <end position="265"/>
    </location>
</feature>
<protein>
    <submittedName>
        <fullName evidence="3">LigA</fullName>
    </submittedName>
</protein>
<reference evidence="3" key="1">
    <citation type="submission" date="2017-02" db="UniProtKB">
        <authorList>
            <consortium name="WormBaseParasite"/>
        </authorList>
    </citation>
    <scope>IDENTIFICATION</scope>
</reference>
<feature type="compositionally biased region" description="Basic and acidic residues" evidence="1">
    <location>
        <begin position="111"/>
        <end position="122"/>
    </location>
</feature>
<sequence>MADIEVFLDQTPGETRGVVARKGRYHHLILQRDSDRPSDRLGARCVGRVARVEPERQAGGGGQDRGRGHRRTARAQGAGAASPRRGLGRTAPAGRWPGRGRDSFYSGARRRASDRCGRDSRRPGGRGGRPVCLSCRSFLRPGSDDPAHPRPDRRRYRPCARAGSRFPQESGGGEPRRIVAYGPATDAERVGRTGRDRPDRRRSARRHYNEGRARRLCGRAAGRVRPAEPLWSDAVVPAVAEGAAGRTTAGRRRAPNTRDTRHRCRASVAPRPVVRSRNPALRRPLCARRGGAGCAPGRGPRPEGRSAGRSVDGRRRRQN</sequence>
<feature type="compositionally biased region" description="Low complexity" evidence="1">
    <location>
        <begin position="279"/>
        <end position="289"/>
    </location>
</feature>
<evidence type="ECO:0000313" key="2">
    <source>
        <dbReference type="Proteomes" id="UP000038045"/>
    </source>
</evidence>
<feature type="compositionally biased region" description="Basic and acidic residues" evidence="1">
    <location>
        <begin position="186"/>
        <end position="210"/>
    </location>
</feature>
<evidence type="ECO:0000313" key="3">
    <source>
        <dbReference type="WBParaSite" id="PTRK_0000358600.1"/>
    </source>
</evidence>
<feature type="compositionally biased region" description="Low complexity" evidence="1">
    <location>
        <begin position="74"/>
        <end position="85"/>
    </location>
</feature>
<organism evidence="2 3">
    <name type="scientific">Parastrongyloides trichosuri</name>
    <name type="common">Possum-specific nematode worm</name>
    <dbReference type="NCBI Taxonomy" id="131310"/>
    <lineage>
        <taxon>Eukaryota</taxon>
        <taxon>Metazoa</taxon>
        <taxon>Ecdysozoa</taxon>
        <taxon>Nematoda</taxon>
        <taxon>Chromadorea</taxon>
        <taxon>Rhabditida</taxon>
        <taxon>Tylenchina</taxon>
        <taxon>Panagrolaimomorpha</taxon>
        <taxon>Strongyloidoidea</taxon>
        <taxon>Strongyloididae</taxon>
        <taxon>Parastrongyloides</taxon>
    </lineage>
</organism>